<accession>A0A9N8HFB7</accession>
<dbReference type="AlphaFoldDB" id="A0A9N8HFB7"/>
<evidence type="ECO:0000256" key="1">
    <source>
        <dbReference type="SAM" id="MobiDB-lite"/>
    </source>
</evidence>
<keyword evidence="2" id="KW-1133">Transmembrane helix</keyword>
<feature type="region of interest" description="Disordered" evidence="1">
    <location>
        <begin position="1"/>
        <end position="27"/>
    </location>
</feature>
<keyword evidence="2" id="KW-0812">Transmembrane</keyword>
<dbReference type="Proteomes" id="UP001153069">
    <property type="component" value="Unassembled WGS sequence"/>
</dbReference>
<gene>
    <name evidence="3" type="ORF">SEMRO_428_G140780.1</name>
</gene>
<dbReference type="EMBL" id="CAICTM010000427">
    <property type="protein sequence ID" value="CAB9510250.1"/>
    <property type="molecule type" value="Genomic_DNA"/>
</dbReference>
<feature type="transmembrane region" description="Helical" evidence="2">
    <location>
        <begin position="338"/>
        <end position="360"/>
    </location>
</feature>
<proteinExistence type="predicted"/>
<dbReference type="OrthoDB" id="10655036at2759"/>
<keyword evidence="4" id="KW-1185">Reference proteome</keyword>
<name>A0A9N8HFB7_9STRA</name>
<reference evidence="3" key="1">
    <citation type="submission" date="2020-06" db="EMBL/GenBank/DDBJ databases">
        <authorList>
            <consortium name="Plant Systems Biology data submission"/>
        </authorList>
    </citation>
    <scope>NUCLEOTIDE SEQUENCE</scope>
    <source>
        <strain evidence="3">D6</strain>
    </source>
</reference>
<feature type="transmembrane region" description="Helical" evidence="2">
    <location>
        <begin position="372"/>
        <end position="392"/>
    </location>
</feature>
<keyword evidence="2" id="KW-0472">Membrane</keyword>
<feature type="transmembrane region" description="Helical" evidence="2">
    <location>
        <begin position="161"/>
        <end position="187"/>
    </location>
</feature>
<evidence type="ECO:0008006" key="5">
    <source>
        <dbReference type="Google" id="ProtNLM"/>
    </source>
</evidence>
<evidence type="ECO:0000313" key="3">
    <source>
        <dbReference type="EMBL" id="CAB9510250.1"/>
    </source>
</evidence>
<feature type="compositionally biased region" description="Low complexity" evidence="1">
    <location>
        <begin position="1"/>
        <end position="17"/>
    </location>
</feature>
<feature type="region of interest" description="Disordered" evidence="1">
    <location>
        <begin position="464"/>
        <end position="483"/>
    </location>
</feature>
<organism evidence="3 4">
    <name type="scientific">Seminavis robusta</name>
    <dbReference type="NCBI Taxonomy" id="568900"/>
    <lineage>
        <taxon>Eukaryota</taxon>
        <taxon>Sar</taxon>
        <taxon>Stramenopiles</taxon>
        <taxon>Ochrophyta</taxon>
        <taxon>Bacillariophyta</taxon>
        <taxon>Bacillariophyceae</taxon>
        <taxon>Bacillariophycidae</taxon>
        <taxon>Naviculales</taxon>
        <taxon>Naviculaceae</taxon>
        <taxon>Seminavis</taxon>
    </lineage>
</organism>
<feature type="transmembrane region" description="Helical" evidence="2">
    <location>
        <begin position="207"/>
        <end position="224"/>
    </location>
</feature>
<evidence type="ECO:0000256" key="2">
    <source>
        <dbReference type="SAM" id="Phobius"/>
    </source>
</evidence>
<feature type="transmembrane region" description="Helical" evidence="2">
    <location>
        <begin position="259"/>
        <end position="280"/>
    </location>
</feature>
<comment type="caution">
    <text evidence="3">The sequence shown here is derived from an EMBL/GenBank/DDBJ whole genome shotgun (WGS) entry which is preliminary data.</text>
</comment>
<feature type="transmembrane region" description="Helical" evidence="2">
    <location>
        <begin position="301"/>
        <end position="318"/>
    </location>
</feature>
<evidence type="ECO:0000313" key="4">
    <source>
        <dbReference type="Proteomes" id="UP001153069"/>
    </source>
</evidence>
<feature type="transmembrane region" description="Helical" evidence="2">
    <location>
        <begin position="39"/>
        <end position="56"/>
    </location>
</feature>
<feature type="transmembrane region" description="Helical" evidence="2">
    <location>
        <begin position="231"/>
        <end position="247"/>
    </location>
</feature>
<protein>
    <recommendedName>
        <fullName evidence="5">Acyltransferase 3 domain-containing protein</fullName>
    </recommendedName>
</protein>
<sequence>MAIPSSSSSVATSNVNSEIKDKERPTTKPRHYGYDNCKLIFMLLVVLWHTAHFNILEASLLWSASVTGANDTEASSHWWDRVSNGQLSHHFLWTPFVSHCVARYWLWTEKLAVPGFAFLSGYFGKSFLQTSSIDRGGDAVEQLTSLQVGQRKERVRWERTISTLLLGPLLWQALSWFVGGLVSSIYYGAWSFAANDQLELWDYLGSWYLFALLLWRVWTSIFLSKLRQDRQFPLLVSIILAVLSAHTNRGGPQEMRMRLFYFFPYYVAGLYCTEETWNTLIRQSCRIGGVKSKQVDRCSRFLGGLGIILTLLICQVVPREHLGWKYTIDTYALQPHLVFLFQYLLAGAAVVSVILVVKTVRVPLFPFGHSNSTLAIYEAHWPVANLLAWGTLPYTAISTTNTSAIQWCFSDLSPVPTLLCVHLICYLICVALGSRLMWDRLLRHACDPQWICRWLFQPQEQAESYSPAPPGSSIKKLSPPHLV</sequence>
<feature type="transmembrane region" description="Helical" evidence="2">
    <location>
        <begin position="412"/>
        <end position="433"/>
    </location>
</feature>